<dbReference type="Pfam" id="PF01643">
    <property type="entry name" value="Acyl-ACP_TE"/>
    <property type="match status" value="1"/>
</dbReference>
<name>A0A9D9NIA1_9BACT</name>
<evidence type="ECO:0000256" key="3">
    <source>
        <dbReference type="ARBA" id="ARBA00022801"/>
    </source>
</evidence>
<evidence type="ECO:0000256" key="1">
    <source>
        <dbReference type="ARBA" id="ARBA00006500"/>
    </source>
</evidence>
<accession>A0A9D9NIA1</accession>
<dbReference type="PANTHER" id="PTHR31727:SF6">
    <property type="entry name" value="OLEOYL-ACYL CARRIER PROTEIN THIOESTERASE 1, CHLOROPLASTIC"/>
    <property type="match status" value="1"/>
</dbReference>
<evidence type="ECO:0008006" key="12">
    <source>
        <dbReference type="Google" id="ProtNLM"/>
    </source>
</evidence>
<feature type="domain" description="Acyl-ACP thioesterase-like C-terminal" evidence="9">
    <location>
        <begin position="153"/>
        <end position="216"/>
    </location>
</feature>
<dbReference type="Gene3D" id="3.10.129.10">
    <property type="entry name" value="Hotdog Thioesterase"/>
    <property type="match status" value="2"/>
</dbReference>
<keyword evidence="6" id="KW-0443">Lipid metabolism</keyword>
<evidence type="ECO:0000256" key="2">
    <source>
        <dbReference type="ARBA" id="ARBA00022516"/>
    </source>
</evidence>
<dbReference type="AlphaFoldDB" id="A0A9D9NIA1"/>
<keyword evidence="4" id="KW-0276">Fatty acid metabolism</keyword>
<evidence type="ECO:0000313" key="11">
    <source>
        <dbReference type="Proteomes" id="UP000823757"/>
    </source>
</evidence>
<dbReference type="GO" id="GO:0016297">
    <property type="term" value="F:fatty acyl-[ACP] hydrolase activity"/>
    <property type="evidence" value="ECO:0007669"/>
    <property type="project" value="InterPro"/>
</dbReference>
<keyword evidence="7" id="KW-0275">Fatty acid biosynthesis</keyword>
<reference evidence="10" key="1">
    <citation type="submission" date="2020-10" db="EMBL/GenBank/DDBJ databases">
        <authorList>
            <person name="Gilroy R."/>
        </authorList>
    </citation>
    <scope>NUCLEOTIDE SEQUENCE</scope>
    <source>
        <strain evidence="10">B1-13419</strain>
    </source>
</reference>
<dbReference type="SUPFAM" id="SSF54637">
    <property type="entry name" value="Thioesterase/thiol ester dehydrase-isomerase"/>
    <property type="match status" value="2"/>
</dbReference>
<reference evidence="10" key="2">
    <citation type="journal article" date="2021" name="PeerJ">
        <title>Extensive microbial diversity within the chicken gut microbiome revealed by metagenomics and culture.</title>
        <authorList>
            <person name="Gilroy R."/>
            <person name="Ravi A."/>
            <person name="Getino M."/>
            <person name="Pursley I."/>
            <person name="Horton D.L."/>
            <person name="Alikhan N.F."/>
            <person name="Baker D."/>
            <person name="Gharbi K."/>
            <person name="Hall N."/>
            <person name="Watson M."/>
            <person name="Adriaenssens E.M."/>
            <person name="Foster-Nyarko E."/>
            <person name="Jarju S."/>
            <person name="Secka A."/>
            <person name="Antonio M."/>
            <person name="Oren A."/>
            <person name="Chaudhuri R.R."/>
            <person name="La Ragione R."/>
            <person name="Hildebrand F."/>
            <person name="Pallen M.J."/>
        </authorList>
    </citation>
    <scope>NUCLEOTIDE SEQUENCE</scope>
    <source>
        <strain evidence="10">B1-13419</strain>
    </source>
</reference>
<evidence type="ECO:0000313" key="10">
    <source>
        <dbReference type="EMBL" id="MBO8474799.1"/>
    </source>
</evidence>
<dbReference type="EMBL" id="JADIMD010000092">
    <property type="protein sequence ID" value="MBO8474799.1"/>
    <property type="molecule type" value="Genomic_DNA"/>
</dbReference>
<dbReference type="InterPro" id="IPR045023">
    <property type="entry name" value="FATA/B"/>
</dbReference>
<organism evidence="10 11">
    <name type="scientific">Candidatus Cryptobacteroides faecigallinarum</name>
    <dbReference type="NCBI Taxonomy" id="2840763"/>
    <lineage>
        <taxon>Bacteria</taxon>
        <taxon>Pseudomonadati</taxon>
        <taxon>Bacteroidota</taxon>
        <taxon>Bacteroidia</taxon>
        <taxon>Bacteroidales</taxon>
        <taxon>Candidatus Cryptobacteroides</taxon>
    </lineage>
</organism>
<dbReference type="CDD" id="cd00586">
    <property type="entry name" value="4HBT"/>
    <property type="match status" value="1"/>
</dbReference>
<dbReference type="InterPro" id="IPR029069">
    <property type="entry name" value="HotDog_dom_sf"/>
</dbReference>
<dbReference type="InterPro" id="IPR049427">
    <property type="entry name" value="Acyl-ACP_TE_C"/>
</dbReference>
<gene>
    <name evidence="10" type="ORF">IAB91_05870</name>
</gene>
<dbReference type="PANTHER" id="PTHR31727">
    <property type="entry name" value="OLEOYL-ACYL CARRIER PROTEIN THIOESTERASE 1, CHLOROPLASTIC"/>
    <property type="match status" value="1"/>
</dbReference>
<dbReference type="InterPro" id="IPR002864">
    <property type="entry name" value="Acyl-ACP_thioesterase_NHD"/>
</dbReference>
<proteinExistence type="inferred from homology"/>
<evidence type="ECO:0000259" key="9">
    <source>
        <dbReference type="Pfam" id="PF20791"/>
    </source>
</evidence>
<evidence type="ECO:0000259" key="8">
    <source>
        <dbReference type="Pfam" id="PF01643"/>
    </source>
</evidence>
<protein>
    <recommendedName>
        <fullName evidence="12">Acyl-ACP thioesterase</fullName>
    </recommendedName>
</protein>
<keyword evidence="2" id="KW-0444">Lipid biosynthesis</keyword>
<comment type="caution">
    <text evidence="10">The sequence shown here is derived from an EMBL/GenBank/DDBJ whole genome shotgun (WGS) entry which is preliminary data.</text>
</comment>
<feature type="domain" description="Acyl-ACP thioesterase N-terminal hotdog" evidence="8">
    <location>
        <begin position="4"/>
        <end position="122"/>
    </location>
</feature>
<sequence>MENKLSQELVIPCYDTDSSCLLKPSSFMDLAQELANVHARILGFGYDDLIRTRTVWVLSRMHIHFNRHPKWREEVSLCTWHKGASGLFYLRDFQMKNKEGETLVSATTSWLVINVDTRRLCRDTGILDDGTACMENAVEQECGKVQMPKGCEETKAGEHVVAYSDVDLNGHTNNARYVMWAMDLLEYDFLVANPVKDVRINFNNETRPGDTVELFRADADGKIYIEGKVGGKSAFCVEFGF</sequence>
<keyword evidence="5" id="KW-0809">Transit peptide</keyword>
<dbReference type="Pfam" id="PF20791">
    <property type="entry name" value="Acyl-ACP_TE_C"/>
    <property type="match status" value="1"/>
</dbReference>
<evidence type="ECO:0000256" key="4">
    <source>
        <dbReference type="ARBA" id="ARBA00022832"/>
    </source>
</evidence>
<dbReference type="GO" id="GO:0000036">
    <property type="term" value="F:acyl carrier activity"/>
    <property type="evidence" value="ECO:0007669"/>
    <property type="project" value="TreeGrafter"/>
</dbReference>
<comment type="similarity">
    <text evidence="1">Belongs to the acyl-ACP thioesterase family.</text>
</comment>
<evidence type="ECO:0000256" key="7">
    <source>
        <dbReference type="ARBA" id="ARBA00023160"/>
    </source>
</evidence>
<evidence type="ECO:0000256" key="6">
    <source>
        <dbReference type="ARBA" id="ARBA00023098"/>
    </source>
</evidence>
<keyword evidence="3" id="KW-0378">Hydrolase</keyword>
<evidence type="ECO:0000256" key="5">
    <source>
        <dbReference type="ARBA" id="ARBA00022946"/>
    </source>
</evidence>
<dbReference type="Proteomes" id="UP000823757">
    <property type="component" value="Unassembled WGS sequence"/>
</dbReference>